<evidence type="ECO:0000313" key="2">
    <source>
        <dbReference type="EMBL" id="RXK58958.1"/>
    </source>
</evidence>
<organism evidence="2 3">
    <name type="scientific">Lacibacter luteus</name>
    <dbReference type="NCBI Taxonomy" id="2508719"/>
    <lineage>
        <taxon>Bacteria</taxon>
        <taxon>Pseudomonadati</taxon>
        <taxon>Bacteroidota</taxon>
        <taxon>Chitinophagia</taxon>
        <taxon>Chitinophagales</taxon>
        <taxon>Chitinophagaceae</taxon>
        <taxon>Lacibacter</taxon>
    </lineage>
</organism>
<protein>
    <submittedName>
        <fullName evidence="2">VOC family protein</fullName>
    </submittedName>
</protein>
<keyword evidence="3" id="KW-1185">Reference proteome</keyword>
<dbReference type="InterPro" id="IPR004360">
    <property type="entry name" value="Glyas_Fos-R_dOase_dom"/>
</dbReference>
<dbReference type="Gene3D" id="3.10.180.10">
    <property type="entry name" value="2,3-Dihydroxybiphenyl 1,2-Dioxygenase, domain 1"/>
    <property type="match status" value="1"/>
</dbReference>
<sequence length="122" mass="14082">MNLSGIILYVQDIERLSKFYEEHFHFEVAEESLPYWILLKSGGAELGLHKAGVAMDISAGNAGENNNAKLIFETEEDIVMLREKLKSKQIQVREIKTWDDYDYWLCDGVDPEGNVFQIKQKK</sequence>
<evidence type="ECO:0000313" key="3">
    <source>
        <dbReference type="Proteomes" id="UP000290204"/>
    </source>
</evidence>
<comment type="caution">
    <text evidence="2">The sequence shown here is derived from an EMBL/GenBank/DDBJ whole genome shotgun (WGS) entry which is preliminary data.</text>
</comment>
<dbReference type="Pfam" id="PF00903">
    <property type="entry name" value="Glyoxalase"/>
    <property type="match status" value="1"/>
</dbReference>
<dbReference type="InterPro" id="IPR029068">
    <property type="entry name" value="Glyas_Bleomycin-R_OHBP_Dase"/>
</dbReference>
<gene>
    <name evidence="2" type="ORF">ESA94_16370</name>
</gene>
<dbReference type="SUPFAM" id="SSF54593">
    <property type="entry name" value="Glyoxalase/Bleomycin resistance protein/Dihydroxybiphenyl dioxygenase"/>
    <property type="match status" value="1"/>
</dbReference>
<dbReference type="AlphaFoldDB" id="A0A4V1M7A5"/>
<name>A0A4V1M7A5_9BACT</name>
<dbReference type="RefSeq" id="WP_129132014.1">
    <property type="nucleotide sequence ID" value="NZ_SDHW01000005.1"/>
</dbReference>
<reference evidence="2 3" key="1">
    <citation type="submission" date="2019-01" db="EMBL/GenBank/DDBJ databases">
        <title>Lacibacter sp. strain TTM-7.</title>
        <authorList>
            <person name="Chen W.-M."/>
        </authorList>
    </citation>
    <scope>NUCLEOTIDE SEQUENCE [LARGE SCALE GENOMIC DNA]</scope>
    <source>
        <strain evidence="2 3">TTM-7</strain>
    </source>
</reference>
<evidence type="ECO:0000259" key="1">
    <source>
        <dbReference type="PROSITE" id="PS51819"/>
    </source>
</evidence>
<dbReference type="EMBL" id="SDHW01000005">
    <property type="protein sequence ID" value="RXK58958.1"/>
    <property type="molecule type" value="Genomic_DNA"/>
</dbReference>
<proteinExistence type="predicted"/>
<dbReference type="Proteomes" id="UP000290204">
    <property type="component" value="Unassembled WGS sequence"/>
</dbReference>
<dbReference type="OrthoDB" id="4762357at2"/>
<feature type="domain" description="VOC" evidence="1">
    <location>
        <begin position="2"/>
        <end position="121"/>
    </location>
</feature>
<accession>A0A4V1M7A5</accession>
<dbReference type="InterPro" id="IPR037523">
    <property type="entry name" value="VOC_core"/>
</dbReference>
<dbReference type="PROSITE" id="PS51819">
    <property type="entry name" value="VOC"/>
    <property type="match status" value="1"/>
</dbReference>